<dbReference type="EMBL" id="LAQU01000001">
    <property type="protein sequence ID" value="KKB65427.1"/>
    <property type="molecule type" value="Genomic_DNA"/>
</dbReference>
<dbReference type="Proteomes" id="UP000033618">
    <property type="component" value="Unassembled WGS sequence"/>
</dbReference>
<feature type="transmembrane region" description="Helical" evidence="7">
    <location>
        <begin position="38"/>
        <end position="59"/>
    </location>
</feature>
<dbReference type="AlphaFoldDB" id="A0A0F5K7B7"/>
<dbReference type="InterPro" id="IPR003416">
    <property type="entry name" value="MgtC/SapB/SrpB/YhiD_fam"/>
</dbReference>
<evidence type="ECO:0000313" key="10">
    <source>
        <dbReference type="Proteomes" id="UP000033618"/>
    </source>
</evidence>
<feature type="transmembrane region" description="Helical" evidence="7">
    <location>
        <begin position="101"/>
        <end position="133"/>
    </location>
</feature>
<evidence type="ECO:0000256" key="1">
    <source>
        <dbReference type="ARBA" id="ARBA00004651"/>
    </source>
</evidence>
<feature type="transmembrane region" description="Helical" evidence="7">
    <location>
        <begin position="71"/>
        <end position="89"/>
    </location>
</feature>
<feature type="domain" description="MgtC/SapB/SrpB/YhiD N-terminal" evidence="8">
    <location>
        <begin position="12"/>
        <end position="140"/>
    </location>
</feature>
<protein>
    <recommendedName>
        <fullName evidence="7">Protein MgtC</fullName>
    </recommendedName>
</protein>
<name>A0A0F5K7B7_9BURK</name>
<keyword evidence="7" id="KW-0997">Cell inner membrane</keyword>
<keyword evidence="5 7" id="KW-1133">Transmembrane helix</keyword>
<keyword evidence="4 7" id="KW-0812">Transmembrane</keyword>
<dbReference type="GO" id="GO:0005886">
    <property type="term" value="C:plasma membrane"/>
    <property type="evidence" value="ECO:0007669"/>
    <property type="project" value="UniProtKB-SubCell"/>
</dbReference>
<keyword evidence="9" id="KW-0489">Methyltransferase</keyword>
<evidence type="ECO:0000256" key="7">
    <source>
        <dbReference type="RuleBase" id="RU365041"/>
    </source>
</evidence>
<evidence type="ECO:0000313" key="9">
    <source>
        <dbReference type="EMBL" id="KKB65427.1"/>
    </source>
</evidence>
<dbReference type="InterPro" id="IPR049177">
    <property type="entry name" value="MgtC_SapB_SrpB_YhiD_N"/>
</dbReference>
<evidence type="ECO:0000256" key="2">
    <source>
        <dbReference type="ARBA" id="ARBA00009298"/>
    </source>
</evidence>
<gene>
    <name evidence="9" type="ORF">WM40_01345</name>
</gene>
<dbReference type="GO" id="GO:0032259">
    <property type="term" value="P:methylation"/>
    <property type="evidence" value="ECO:0007669"/>
    <property type="project" value="UniProtKB-KW"/>
</dbReference>
<evidence type="ECO:0000256" key="5">
    <source>
        <dbReference type="ARBA" id="ARBA00022989"/>
    </source>
</evidence>
<keyword evidence="10" id="KW-1185">Reference proteome</keyword>
<dbReference type="PRINTS" id="PR01837">
    <property type="entry name" value="MGTCSAPBPROT"/>
</dbReference>
<evidence type="ECO:0000256" key="3">
    <source>
        <dbReference type="ARBA" id="ARBA00022475"/>
    </source>
</evidence>
<comment type="similarity">
    <text evidence="2 7">Belongs to the MgtC/SapB family.</text>
</comment>
<dbReference type="PANTHER" id="PTHR33778">
    <property type="entry name" value="PROTEIN MGTC"/>
    <property type="match status" value="1"/>
</dbReference>
<keyword evidence="3" id="KW-1003">Cell membrane</keyword>
<dbReference type="STRING" id="28092.WM40_01345"/>
<dbReference type="Pfam" id="PF02308">
    <property type="entry name" value="MgtC"/>
    <property type="match status" value="1"/>
</dbReference>
<organism evidence="9 10">
    <name type="scientific">Robbsia andropogonis</name>
    <dbReference type="NCBI Taxonomy" id="28092"/>
    <lineage>
        <taxon>Bacteria</taxon>
        <taxon>Pseudomonadati</taxon>
        <taxon>Pseudomonadota</taxon>
        <taxon>Betaproteobacteria</taxon>
        <taxon>Burkholderiales</taxon>
        <taxon>Burkholderiaceae</taxon>
        <taxon>Robbsia</taxon>
    </lineage>
</organism>
<dbReference type="GO" id="GO:0008168">
    <property type="term" value="F:methyltransferase activity"/>
    <property type="evidence" value="ECO:0007669"/>
    <property type="project" value="UniProtKB-KW"/>
</dbReference>
<sequence length="222" mass="24038">MLSNWEMIGRLTGAAILGGAIGFERERLSWAAGLRTHMLVSVGSCLMILVSAYGFSNIMQADHVVLDPSRIAAQVVSGIGFLGAGSIILRNEVVRGLTTAASVWAVAGVGLAMGGGMYIPATAATLIILLILAGIKPLEERYRANRQSHQIVLDAERGVLTLHVLHDVLGPEAGRVRQFVVERHEEDDNLDQIRITFSRVTTGQYRKSVEALRKLRGVTVRD</sequence>
<reference evidence="9 10" key="1">
    <citation type="submission" date="2015-03" db="EMBL/GenBank/DDBJ databases">
        <title>Draft Genome Sequence of Burkholderia andropogonis type strain ICMP2807, isolated from Sorghum bicolor.</title>
        <authorList>
            <person name="Lopes-Santos L."/>
            <person name="Castro D.B."/>
            <person name="Ottoboni L.M."/>
            <person name="Park D."/>
            <person name="Weirc B.S."/>
            <person name="Destefano S.A."/>
        </authorList>
    </citation>
    <scope>NUCLEOTIDE SEQUENCE [LARGE SCALE GENOMIC DNA]</scope>
    <source>
        <strain evidence="9 10">ICMP2807</strain>
    </source>
</reference>
<keyword evidence="9" id="KW-0808">Transferase</keyword>
<accession>A0A0F5K7B7</accession>
<evidence type="ECO:0000256" key="4">
    <source>
        <dbReference type="ARBA" id="ARBA00022692"/>
    </source>
</evidence>
<dbReference type="OrthoDB" id="9811198at2"/>
<comment type="caution">
    <text evidence="9">The sequence shown here is derived from an EMBL/GenBank/DDBJ whole genome shotgun (WGS) entry which is preliminary data.</text>
</comment>
<comment type="subcellular location">
    <subcellularLocation>
        <location evidence="7">Cell inner membrane</location>
        <topology evidence="7">Multi-pass membrane protein</topology>
    </subcellularLocation>
    <subcellularLocation>
        <location evidence="1">Cell membrane</location>
        <topology evidence="1">Multi-pass membrane protein</topology>
    </subcellularLocation>
</comment>
<proteinExistence type="inferred from homology"/>
<evidence type="ECO:0000256" key="6">
    <source>
        <dbReference type="ARBA" id="ARBA00023136"/>
    </source>
</evidence>
<evidence type="ECO:0000259" key="8">
    <source>
        <dbReference type="Pfam" id="PF02308"/>
    </source>
</evidence>
<dbReference type="RefSeq" id="WP_024902469.1">
    <property type="nucleotide sequence ID" value="NZ_CADFGU010000001.1"/>
</dbReference>
<dbReference type="PATRIC" id="fig|28092.6.peg.302"/>
<keyword evidence="6 7" id="KW-0472">Membrane</keyword>
<dbReference type="PANTHER" id="PTHR33778:SF1">
    <property type="entry name" value="MAGNESIUM TRANSPORTER YHID-RELATED"/>
    <property type="match status" value="1"/>
</dbReference>